<feature type="compositionally biased region" description="Basic residues" evidence="1">
    <location>
        <begin position="42"/>
        <end position="55"/>
    </location>
</feature>
<reference evidence="4 5" key="1">
    <citation type="submission" date="2019-08" db="EMBL/GenBank/DDBJ databases">
        <title>Archangium and Cystobacter genomes.</title>
        <authorList>
            <person name="Chen I.-C.K."/>
            <person name="Wielgoss S."/>
        </authorList>
    </citation>
    <scope>NUCLEOTIDE SEQUENCE [LARGE SCALE GENOMIC DNA]</scope>
    <source>
        <strain evidence="4 5">Cbm 6</strain>
    </source>
</reference>
<keyword evidence="2" id="KW-0732">Signal</keyword>
<dbReference type="PANTHER" id="PTHR36194">
    <property type="entry name" value="S-LAYER-LIKE PROTEIN"/>
    <property type="match status" value="1"/>
</dbReference>
<evidence type="ECO:0000256" key="2">
    <source>
        <dbReference type="SAM" id="SignalP"/>
    </source>
</evidence>
<feature type="chain" id="PRO_5045937814" evidence="2">
    <location>
        <begin position="23"/>
        <end position="327"/>
    </location>
</feature>
<keyword evidence="5" id="KW-1185">Reference proteome</keyword>
<dbReference type="PANTHER" id="PTHR36194:SF1">
    <property type="entry name" value="S-LAYER-LIKE PROTEIN"/>
    <property type="match status" value="1"/>
</dbReference>
<gene>
    <name evidence="4" type="ORF">F0U60_13645</name>
</gene>
<proteinExistence type="predicted"/>
<feature type="domain" description="PEGA" evidence="3">
    <location>
        <begin position="172"/>
        <end position="237"/>
    </location>
</feature>
<feature type="compositionally biased region" description="Low complexity" evidence="1">
    <location>
        <begin position="56"/>
        <end position="75"/>
    </location>
</feature>
<feature type="region of interest" description="Disordered" evidence="1">
    <location>
        <begin position="31"/>
        <end position="86"/>
    </location>
</feature>
<name>A0ABY9WP59_9BACT</name>
<sequence>MLLRRAFLIALVLCLAAPSAFAQGMDDLLAPLTPSSSDKGKGKAKGKVTKSKPSKASKGAKASKGSKSGKGSKQSPEPEEAEASSADADLLAPLVKKTELLVKLNGVSKGARLFIDDKDVGSVPKGPIEVTPGEHTLVVRKPGYREFSRRVTAPEGESTEVSVLLEATAGFVSVKADVAGARVLINGEDKGVVPLDNVILPAGSYDIVVQREGFRAETQRIAVRAGKEYTVEVNLRPDALAQADQPRAPILTPSNTQTPSPLTQEVPAVSTSAPLTKRWYFWAGVGAVVTAAAVGTVIATQPLKPNTVCGGTCDGVINAPTGGLFNF</sequence>
<feature type="domain" description="PEGA" evidence="3">
    <location>
        <begin position="107"/>
        <end position="167"/>
    </location>
</feature>
<accession>A0ABY9WP59</accession>
<evidence type="ECO:0000313" key="5">
    <source>
        <dbReference type="Proteomes" id="UP001611383"/>
    </source>
</evidence>
<evidence type="ECO:0000259" key="3">
    <source>
        <dbReference type="Pfam" id="PF08308"/>
    </source>
</evidence>
<protein>
    <submittedName>
        <fullName evidence="4">PEGA domain-containing protein</fullName>
    </submittedName>
</protein>
<organism evidence="4 5">
    <name type="scientific">Archangium minus</name>
    <dbReference type="NCBI Taxonomy" id="83450"/>
    <lineage>
        <taxon>Bacteria</taxon>
        <taxon>Pseudomonadati</taxon>
        <taxon>Myxococcota</taxon>
        <taxon>Myxococcia</taxon>
        <taxon>Myxococcales</taxon>
        <taxon>Cystobacterineae</taxon>
        <taxon>Archangiaceae</taxon>
        <taxon>Archangium</taxon>
    </lineage>
</organism>
<dbReference type="EMBL" id="CP043494">
    <property type="protein sequence ID" value="WNG45028.1"/>
    <property type="molecule type" value="Genomic_DNA"/>
</dbReference>
<evidence type="ECO:0000313" key="4">
    <source>
        <dbReference type="EMBL" id="WNG45028.1"/>
    </source>
</evidence>
<evidence type="ECO:0000256" key="1">
    <source>
        <dbReference type="SAM" id="MobiDB-lite"/>
    </source>
</evidence>
<feature type="signal peptide" evidence="2">
    <location>
        <begin position="1"/>
        <end position="22"/>
    </location>
</feature>
<dbReference type="Proteomes" id="UP001611383">
    <property type="component" value="Chromosome"/>
</dbReference>
<dbReference type="InterPro" id="IPR013229">
    <property type="entry name" value="PEGA"/>
</dbReference>
<dbReference type="Pfam" id="PF08308">
    <property type="entry name" value="PEGA"/>
    <property type="match status" value="2"/>
</dbReference>